<dbReference type="GO" id="GO:0007165">
    <property type="term" value="P:signal transduction"/>
    <property type="evidence" value="ECO:0000318"/>
    <property type="project" value="GO_Central"/>
</dbReference>
<sequence>MVSTNRLPPGLLANRDSEKMWFRSGDLRSCRSTGSEGIYEDSSVVIRDDRIGAFTVTYKKLEKGDTAWYWCSAGQQKTPVRIMVKPPPTTTFHCKVTMDGEYSVLEGRSLTIPCHYEPEYVSHVKYWCQGRTRESCTILARTDDARSIGPAVEKVSIFDDPVQLVFTVTMNNLKEGDSGWYICGVEIGNLMNRDDIGYTYINVIHGLSAVHSQVSGEKGSSVTVECVYSEKLRQLNFLSFIHVIPKFSVPTHADLQTGVAFLKFLAPPEDCEH</sequence>
<reference evidence="5 6" key="1">
    <citation type="journal article" date="2007" name="Nature">
        <title>The medaka draft genome and insights into vertebrate genome evolution.</title>
        <authorList>
            <person name="Kasahara M."/>
            <person name="Naruse K."/>
            <person name="Sasaki S."/>
            <person name="Nakatani Y."/>
            <person name="Qu W."/>
            <person name="Ahsan B."/>
            <person name="Yamada T."/>
            <person name="Nagayasu Y."/>
            <person name="Doi K."/>
            <person name="Kasai Y."/>
            <person name="Jindo T."/>
            <person name="Kobayashi D."/>
            <person name="Shimada A."/>
            <person name="Toyoda A."/>
            <person name="Kuroki Y."/>
            <person name="Fujiyama A."/>
            <person name="Sasaki T."/>
            <person name="Shimizu A."/>
            <person name="Asakawa S."/>
            <person name="Shimizu N."/>
            <person name="Hashimoto S."/>
            <person name="Yang J."/>
            <person name="Lee Y."/>
            <person name="Matsushima K."/>
            <person name="Sugano S."/>
            <person name="Sakaizumi M."/>
            <person name="Narita T."/>
            <person name="Ohishi K."/>
            <person name="Haga S."/>
            <person name="Ohta F."/>
            <person name="Nomoto H."/>
            <person name="Nogata K."/>
            <person name="Morishita T."/>
            <person name="Endo T."/>
            <person name="Shin-I T."/>
            <person name="Takeda H."/>
            <person name="Morishita S."/>
            <person name="Kohara Y."/>
        </authorList>
    </citation>
    <scope>NUCLEOTIDE SEQUENCE [LARGE SCALE GENOMIC DNA]</scope>
    <source>
        <strain evidence="5 6">Hd-rR</strain>
    </source>
</reference>
<keyword evidence="6" id="KW-1185">Reference proteome</keyword>
<dbReference type="AlphaFoldDB" id="A0A3B3I486"/>
<keyword evidence="2" id="KW-0812">Transmembrane</keyword>
<dbReference type="SMART" id="SM00409">
    <property type="entry name" value="IG"/>
    <property type="match status" value="1"/>
</dbReference>
<evidence type="ECO:0000256" key="3">
    <source>
        <dbReference type="ARBA" id="ARBA00023136"/>
    </source>
</evidence>
<evidence type="ECO:0000259" key="4">
    <source>
        <dbReference type="PROSITE" id="PS50835"/>
    </source>
</evidence>
<evidence type="ECO:0000313" key="5">
    <source>
        <dbReference type="Ensembl" id="ENSORLP00000038743.1"/>
    </source>
</evidence>
<dbReference type="InterPro" id="IPR013106">
    <property type="entry name" value="Ig_V-set"/>
</dbReference>
<evidence type="ECO:0000313" key="6">
    <source>
        <dbReference type="Proteomes" id="UP000001038"/>
    </source>
</evidence>
<dbReference type="GeneTree" id="ENSGT00950000182977"/>
<dbReference type="GO" id="GO:0005886">
    <property type="term" value="C:plasma membrane"/>
    <property type="evidence" value="ECO:0000318"/>
    <property type="project" value="GO_Central"/>
</dbReference>
<dbReference type="Gene3D" id="2.60.40.10">
    <property type="entry name" value="Immunoglobulins"/>
    <property type="match status" value="2"/>
</dbReference>
<dbReference type="InterPro" id="IPR007110">
    <property type="entry name" value="Ig-like_dom"/>
</dbReference>
<dbReference type="Pfam" id="PF07686">
    <property type="entry name" value="V-set"/>
    <property type="match status" value="1"/>
</dbReference>
<dbReference type="GO" id="GO:0004888">
    <property type="term" value="F:transmembrane signaling receptor activity"/>
    <property type="evidence" value="ECO:0000318"/>
    <property type="project" value="GO_Central"/>
</dbReference>
<dbReference type="CDD" id="cd05716">
    <property type="entry name" value="IgV_pIgR_like"/>
    <property type="match status" value="1"/>
</dbReference>
<evidence type="ECO:0000256" key="1">
    <source>
        <dbReference type="ARBA" id="ARBA00004370"/>
    </source>
</evidence>
<reference evidence="5" key="3">
    <citation type="submission" date="2025-09" db="UniProtKB">
        <authorList>
            <consortium name="Ensembl"/>
        </authorList>
    </citation>
    <scope>IDENTIFICATION</scope>
    <source>
        <strain evidence="5">Hd-rR</strain>
    </source>
</reference>
<dbReference type="PANTHER" id="PTHR11860:SF87">
    <property type="entry name" value="CMRF35-LIKE MOLECULE 8"/>
    <property type="match status" value="1"/>
</dbReference>
<dbReference type="Bgee" id="ENSORLG00000024540">
    <property type="expression patterns" value="Expressed in muscle tissue and 3 other cell types or tissues"/>
</dbReference>
<reference evidence="5" key="2">
    <citation type="submission" date="2025-08" db="UniProtKB">
        <authorList>
            <consortium name="Ensembl"/>
        </authorList>
    </citation>
    <scope>IDENTIFICATION</scope>
    <source>
        <strain evidence="5">Hd-rR</strain>
    </source>
</reference>
<dbReference type="STRING" id="8090.ENSORLP00000038743"/>
<feature type="domain" description="Ig-like" evidence="4">
    <location>
        <begin position="87"/>
        <end position="199"/>
    </location>
</feature>
<dbReference type="InterPro" id="IPR003599">
    <property type="entry name" value="Ig_sub"/>
</dbReference>
<accession>A0A3B3I486</accession>
<dbReference type="PANTHER" id="PTHR11860">
    <property type="entry name" value="POLYMERIC-IMMUNOGLOBULIN RECEPTOR"/>
    <property type="match status" value="1"/>
</dbReference>
<dbReference type="Proteomes" id="UP000001038">
    <property type="component" value="Chromosome 17"/>
</dbReference>
<comment type="subcellular location">
    <subcellularLocation>
        <location evidence="1">Membrane</location>
    </subcellularLocation>
</comment>
<name>A0A3B3I486_ORYLA</name>
<dbReference type="InParanoid" id="A0A3B3I486"/>
<organism evidence="5 6">
    <name type="scientific">Oryzias latipes</name>
    <name type="common">Japanese rice fish</name>
    <name type="synonym">Japanese killifish</name>
    <dbReference type="NCBI Taxonomy" id="8090"/>
    <lineage>
        <taxon>Eukaryota</taxon>
        <taxon>Metazoa</taxon>
        <taxon>Chordata</taxon>
        <taxon>Craniata</taxon>
        <taxon>Vertebrata</taxon>
        <taxon>Euteleostomi</taxon>
        <taxon>Actinopterygii</taxon>
        <taxon>Neopterygii</taxon>
        <taxon>Teleostei</taxon>
        <taxon>Neoteleostei</taxon>
        <taxon>Acanthomorphata</taxon>
        <taxon>Ovalentaria</taxon>
        <taxon>Atherinomorphae</taxon>
        <taxon>Beloniformes</taxon>
        <taxon>Adrianichthyidae</taxon>
        <taxon>Oryziinae</taxon>
        <taxon>Oryzias</taxon>
    </lineage>
</organism>
<dbReference type="PROSITE" id="PS50835">
    <property type="entry name" value="IG_LIKE"/>
    <property type="match status" value="1"/>
</dbReference>
<dbReference type="InterPro" id="IPR036179">
    <property type="entry name" value="Ig-like_dom_sf"/>
</dbReference>
<dbReference type="InterPro" id="IPR050671">
    <property type="entry name" value="CD300_family_receptors"/>
</dbReference>
<evidence type="ECO:0000256" key="2">
    <source>
        <dbReference type="ARBA" id="ARBA00022692"/>
    </source>
</evidence>
<protein>
    <submittedName>
        <fullName evidence="5">Polymeric immunoglobulin receptor</fullName>
    </submittedName>
</protein>
<dbReference type="InterPro" id="IPR013783">
    <property type="entry name" value="Ig-like_fold"/>
</dbReference>
<dbReference type="Ensembl" id="ENSORLT00000034252.1">
    <property type="protein sequence ID" value="ENSORLP00000038743.1"/>
    <property type="gene ID" value="ENSORLG00000024540.1"/>
</dbReference>
<dbReference type="SUPFAM" id="SSF48726">
    <property type="entry name" value="Immunoglobulin"/>
    <property type="match status" value="2"/>
</dbReference>
<proteinExistence type="predicted"/>
<keyword evidence="3" id="KW-0472">Membrane</keyword>